<dbReference type="EMBL" id="BAAAFO010000001">
    <property type="protein sequence ID" value="GAA0239386.1"/>
    <property type="molecule type" value="Genomic_DNA"/>
</dbReference>
<accession>A0ABP3DR56</accession>
<dbReference type="Proteomes" id="UP001500657">
    <property type="component" value="Unassembled WGS sequence"/>
</dbReference>
<name>A0ABP3DR56_9GAMM</name>
<evidence type="ECO:0008006" key="3">
    <source>
        <dbReference type="Google" id="ProtNLM"/>
    </source>
</evidence>
<reference evidence="2" key="1">
    <citation type="journal article" date="2019" name="Int. J. Syst. Evol. Microbiol.">
        <title>The Global Catalogue of Microorganisms (GCM) 10K type strain sequencing project: providing services to taxonomists for standard genome sequencing and annotation.</title>
        <authorList>
            <consortium name="The Broad Institute Genomics Platform"/>
            <consortium name="The Broad Institute Genome Sequencing Center for Infectious Disease"/>
            <person name="Wu L."/>
            <person name="Ma J."/>
        </authorList>
    </citation>
    <scope>NUCLEOTIDE SEQUENCE [LARGE SCALE GENOMIC DNA]</scope>
    <source>
        <strain evidence="2">JCM 16242</strain>
    </source>
</reference>
<evidence type="ECO:0000313" key="1">
    <source>
        <dbReference type="EMBL" id="GAA0239386.1"/>
    </source>
</evidence>
<evidence type="ECO:0000313" key="2">
    <source>
        <dbReference type="Proteomes" id="UP001500657"/>
    </source>
</evidence>
<keyword evidence="2" id="KW-1185">Reference proteome</keyword>
<organism evidence="1 2">
    <name type="scientific">Rhodanobacter caeni</name>
    <dbReference type="NCBI Taxonomy" id="657654"/>
    <lineage>
        <taxon>Bacteria</taxon>
        <taxon>Pseudomonadati</taxon>
        <taxon>Pseudomonadota</taxon>
        <taxon>Gammaproteobacteria</taxon>
        <taxon>Lysobacterales</taxon>
        <taxon>Rhodanobacteraceae</taxon>
        <taxon>Rhodanobacter</taxon>
    </lineage>
</organism>
<sequence>MVLPLLLLAGCDYPMASQKEVDVCALALEAATSALHGTPVTEGGPGTCQFQVEGEDGDGGRIQVGVLTRAAVGGSGKLDQSLRLTLAEAAQTYGNGGSPEFGDLAELAMAFGTDPSASPRQVVVAGRGVMLEVFIGAETELSHDEVVALTQALWAQVAAYK</sequence>
<gene>
    <name evidence="1" type="ORF">GCM10009126_01230</name>
</gene>
<dbReference type="RefSeq" id="WP_343879181.1">
    <property type="nucleotide sequence ID" value="NZ_BAAAFO010000001.1"/>
</dbReference>
<protein>
    <recommendedName>
        <fullName evidence="3">DUF3558 domain-containing protein</fullName>
    </recommendedName>
</protein>
<comment type="caution">
    <text evidence="1">The sequence shown here is derived from an EMBL/GenBank/DDBJ whole genome shotgun (WGS) entry which is preliminary data.</text>
</comment>
<proteinExistence type="predicted"/>